<feature type="domain" description="NTR" evidence="7">
    <location>
        <begin position="20"/>
        <end position="150"/>
    </location>
</feature>
<dbReference type="GO" id="GO:0005615">
    <property type="term" value="C:extracellular space"/>
    <property type="evidence" value="ECO:0007669"/>
    <property type="project" value="TreeGrafter"/>
</dbReference>
<dbReference type="GO" id="GO:0008191">
    <property type="term" value="F:metalloendopeptidase inhibitor activity"/>
    <property type="evidence" value="ECO:0007669"/>
    <property type="project" value="InterPro"/>
</dbReference>
<keyword evidence="4" id="KW-0479">Metal-binding</keyword>
<evidence type="ECO:0000256" key="3">
    <source>
        <dbReference type="ARBA" id="ARBA00023157"/>
    </source>
</evidence>
<comment type="subcellular location">
    <subcellularLocation>
        <location evidence="1">Secreted</location>
    </subcellularLocation>
</comment>
<keyword evidence="3 5" id="KW-1015">Disulfide bond</keyword>
<organism evidence="8 9">
    <name type="scientific">Toxocara canis</name>
    <name type="common">Canine roundworm</name>
    <dbReference type="NCBI Taxonomy" id="6265"/>
    <lineage>
        <taxon>Eukaryota</taxon>
        <taxon>Metazoa</taxon>
        <taxon>Ecdysozoa</taxon>
        <taxon>Nematoda</taxon>
        <taxon>Chromadorea</taxon>
        <taxon>Rhabditida</taxon>
        <taxon>Spirurina</taxon>
        <taxon>Ascaridomorpha</taxon>
        <taxon>Ascaridoidea</taxon>
        <taxon>Toxocaridae</taxon>
        <taxon>Toxocara</taxon>
    </lineage>
</organism>
<feature type="disulfide bond" evidence="5">
    <location>
        <begin position="22"/>
        <end position="115"/>
    </location>
</feature>
<keyword evidence="6" id="KW-0732">Signal</keyword>
<dbReference type="Proteomes" id="UP000031036">
    <property type="component" value="Unassembled WGS sequence"/>
</dbReference>
<dbReference type="GO" id="GO:0031012">
    <property type="term" value="C:extracellular matrix"/>
    <property type="evidence" value="ECO:0007669"/>
    <property type="project" value="TreeGrafter"/>
</dbReference>
<accession>A0A0B2VFA6</accession>
<sequence>MRLLAELLAFSLIILATEACRCLPLSANEAFKNAEWVSRVKILGKKKELNSERESTVYKVKHIEVFKNTRSPQKLPAMISTPTSSAACGLFLKTGKQYLLSGGFTDQGNLTAIMCGQIALNDENSQSFGIVLQWNEVPEDLKEKLRKGTL</sequence>
<gene>
    <name evidence="8" type="primary">tag-225</name>
    <name evidence="8" type="ORF">Tcan_03253</name>
</gene>
<dbReference type="OMA" id="YIVEHIC"/>
<evidence type="ECO:0000256" key="6">
    <source>
        <dbReference type="SAM" id="SignalP"/>
    </source>
</evidence>
<keyword evidence="9" id="KW-1185">Reference proteome</keyword>
<dbReference type="SUPFAM" id="SSF50242">
    <property type="entry name" value="TIMP-like"/>
    <property type="match status" value="1"/>
</dbReference>
<feature type="disulfide bond" evidence="5">
    <location>
        <begin position="20"/>
        <end position="88"/>
    </location>
</feature>
<feature type="signal peptide" evidence="6">
    <location>
        <begin position="1"/>
        <end position="19"/>
    </location>
</feature>
<dbReference type="InterPro" id="IPR001134">
    <property type="entry name" value="Netrin_domain"/>
</dbReference>
<feature type="binding site" evidence="4">
    <location>
        <position position="20"/>
    </location>
    <ligand>
        <name>Zn(2+)</name>
        <dbReference type="ChEBI" id="CHEBI:29105"/>
        <note>ligand shared with metalloproteinase partner</note>
    </ligand>
</feature>
<protein>
    <submittedName>
        <fullName evidence="8">Putative metalloproteinase inhibitor</fullName>
    </submittedName>
</protein>
<dbReference type="GO" id="GO:0002020">
    <property type="term" value="F:protease binding"/>
    <property type="evidence" value="ECO:0007669"/>
    <property type="project" value="TreeGrafter"/>
</dbReference>
<dbReference type="AlphaFoldDB" id="A0A0B2VFA6"/>
<feature type="chain" id="PRO_5002080006" evidence="6">
    <location>
        <begin position="20"/>
        <end position="150"/>
    </location>
</feature>
<evidence type="ECO:0000256" key="5">
    <source>
        <dbReference type="PIRSR" id="PIRSR601820-3"/>
    </source>
</evidence>
<dbReference type="EMBL" id="JPKZ01001757">
    <property type="protein sequence ID" value="KHN80223.1"/>
    <property type="molecule type" value="Genomic_DNA"/>
</dbReference>
<evidence type="ECO:0000256" key="4">
    <source>
        <dbReference type="PIRSR" id="PIRSR601820-1"/>
    </source>
</evidence>
<evidence type="ECO:0000313" key="8">
    <source>
        <dbReference type="EMBL" id="KHN80223.1"/>
    </source>
</evidence>
<evidence type="ECO:0000256" key="2">
    <source>
        <dbReference type="ARBA" id="ARBA00022525"/>
    </source>
</evidence>
<keyword evidence="2" id="KW-0964">Secreted</keyword>
<dbReference type="OrthoDB" id="5826152at2759"/>
<keyword evidence="4" id="KW-0862">Zinc</keyword>
<dbReference type="GO" id="GO:0046872">
    <property type="term" value="F:metal ion binding"/>
    <property type="evidence" value="ECO:0007669"/>
    <property type="project" value="UniProtKB-KW"/>
</dbReference>
<dbReference type="PANTHER" id="PTHR11844">
    <property type="entry name" value="METALLOPROTEASE INHIBITOR"/>
    <property type="match status" value="1"/>
</dbReference>
<dbReference type="PANTHER" id="PTHR11844:SF25">
    <property type="entry name" value="NTR DOMAIN-CONTAINING PROTEIN"/>
    <property type="match status" value="1"/>
</dbReference>
<dbReference type="InterPro" id="IPR001820">
    <property type="entry name" value="TIMP"/>
</dbReference>
<dbReference type="Gene3D" id="2.40.50.120">
    <property type="match status" value="1"/>
</dbReference>
<evidence type="ECO:0000256" key="1">
    <source>
        <dbReference type="ARBA" id="ARBA00004613"/>
    </source>
</evidence>
<dbReference type="GO" id="GO:0051045">
    <property type="term" value="P:negative regulation of membrane protein ectodomain proteolysis"/>
    <property type="evidence" value="ECO:0007669"/>
    <property type="project" value="TreeGrafter"/>
</dbReference>
<dbReference type="InterPro" id="IPR008993">
    <property type="entry name" value="TIMP-like_OB-fold"/>
</dbReference>
<dbReference type="PROSITE" id="PS50189">
    <property type="entry name" value="NTR"/>
    <property type="match status" value="1"/>
</dbReference>
<dbReference type="SMART" id="SM00206">
    <property type="entry name" value="NTR"/>
    <property type="match status" value="1"/>
</dbReference>
<evidence type="ECO:0000259" key="7">
    <source>
        <dbReference type="PROSITE" id="PS50189"/>
    </source>
</evidence>
<proteinExistence type="predicted"/>
<comment type="caution">
    <text evidence="8">The sequence shown here is derived from an EMBL/GenBank/DDBJ whole genome shotgun (WGS) entry which is preliminary data.</text>
</comment>
<evidence type="ECO:0000313" key="9">
    <source>
        <dbReference type="Proteomes" id="UP000031036"/>
    </source>
</evidence>
<dbReference type="Pfam" id="PF00965">
    <property type="entry name" value="TIMP"/>
    <property type="match status" value="1"/>
</dbReference>
<reference evidence="8 9" key="1">
    <citation type="submission" date="2014-11" db="EMBL/GenBank/DDBJ databases">
        <title>Genetic blueprint of the zoonotic pathogen Toxocara canis.</title>
        <authorList>
            <person name="Zhu X.-Q."/>
            <person name="Korhonen P.K."/>
            <person name="Cai H."/>
            <person name="Young N.D."/>
            <person name="Nejsum P."/>
            <person name="von Samson-Himmelstjerna G."/>
            <person name="Boag P.R."/>
            <person name="Tan P."/>
            <person name="Li Q."/>
            <person name="Min J."/>
            <person name="Yang Y."/>
            <person name="Wang X."/>
            <person name="Fang X."/>
            <person name="Hall R.S."/>
            <person name="Hofmann A."/>
            <person name="Sternberg P.W."/>
            <person name="Jex A.R."/>
            <person name="Gasser R.B."/>
        </authorList>
    </citation>
    <scope>NUCLEOTIDE SEQUENCE [LARGE SCALE GENOMIC DNA]</scope>
    <source>
        <strain evidence="8">PN_DK_2014</strain>
    </source>
</reference>
<dbReference type="STRING" id="6265.A0A0B2VFA6"/>
<name>A0A0B2VFA6_TOXCA</name>